<dbReference type="Gene3D" id="1.10.510.10">
    <property type="entry name" value="Transferase(Phosphotransferase) domain 1"/>
    <property type="match status" value="1"/>
</dbReference>
<feature type="domain" description="Protein kinase" evidence="12">
    <location>
        <begin position="31"/>
        <end position="285"/>
    </location>
</feature>
<dbReference type="Pfam" id="PF00069">
    <property type="entry name" value="Pkinase"/>
    <property type="match status" value="1"/>
</dbReference>
<evidence type="ECO:0000256" key="4">
    <source>
        <dbReference type="ARBA" id="ARBA00022679"/>
    </source>
</evidence>
<evidence type="ECO:0000256" key="2">
    <source>
        <dbReference type="ARBA" id="ARBA00012513"/>
    </source>
</evidence>
<dbReference type="InterPro" id="IPR017441">
    <property type="entry name" value="Protein_kinase_ATP_BS"/>
</dbReference>
<feature type="compositionally biased region" description="Low complexity" evidence="11">
    <location>
        <begin position="722"/>
        <end position="770"/>
    </location>
</feature>
<evidence type="ECO:0000313" key="13">
    <source>
        <dbReference type="EMBL" id="CCX30166.1"/>
    </source>
</evidence>
<reference evidence="13 14" key="1">
    <citation type="journal article" date="2013" name="PLoS Genet.">
        <title>The genome and development-dependent transcriptomes of Pyronema confluens: a window into fungal evolution.</title>
        <authorList>
            <person name="Traeger S."/>
            <person name="Altegoer F."/>
            <person name="Freitag M."/>
            <person name="Gabaldon T."/>
            <person name="Kempken F."/>
            <person name="Kumar A."/>
            <person name="Marcet-Houben M."/>
            <person name="Poggeler S."/>
            <person name="Stajich J.E."/>
            <person name="Nowrousian M."/>
        </authorList>
    </citation>
    <scope>NUCLEOTIDE SEQUENCE [LARGE SCALE GENOMIC DNA]</scope>
    <source>
        <strain evidence="14">CBS 100304</strain>
        <tissue evidence="13">Vegetative mycelium</tissue>
    </source>
</reference>
<dbReference type="EMBL" id="HF935427">
    <property type="protein sequence ID" value="CCX30166.1"/>
    <property type="molecule type" value="Genomic_DNA"/>
</dbReference>
<evidence type="ECO:0000313" key="14">
    <source>
        <dbReference type="Proteomes" id="UP000018144"/>
    </source>
</evidence>
<evidence type="ECO:0000256" key="11">
    <source>
        <dbReference type="SAM" id="MobiDB-lite"/>
    </source>
</evidence>
<proteinExistence type="inferred from homology"/>
<name>U4LS76_PYROM</name>
<feature type="compositionally biased region" description="Basic residues" evidence="11">
    <location>
        <begin position="1188"/>
        <end position="1201"/>
    </location>
</feature>
<feature type="region of interest" description="Disordered" evidence="11">
    <location>
        <begin position="705"/>
        <end position="801"/>
    </location>
</feature>
<sequence length="1207" mass="125740">MADVDKAKLVREHAEKTCKAEMEAVPDDVPYTVVDLVGKGSFGSVFKGIHNETKQVFAIKSLDLEQTDEDIGDIQKEINLLSQLTKGDAPNITAFHGSYVLGHKLWIIMDFCSGGSMRTLMKAGPIEEKYIAIVIRETLMALVYLHAQGIIHRDIKAANILVNADGRVQLCDFGVSAQLANKANKRNTFVGTPQWMAPEALTGGMYDFKIDIWSFGITIIELAKQNPPLYQYHPDRVIDMIPRIPPPRLEGGNWSDALRQFVALCLNEIPDQRPTAEELMKTKYVKSIKTPTSAMRDLCLRHADWERGGGARVSMMMMYPNGRYDDGGNDPADPEWDFDTVKSRVSGVPKEFEMLSSIQRQASYGSGGTLRGYPPRPTQLGGRGRPKGAEKLFRLFKDPNEADEDEEWDEAGVPTYRPPQNQDKDSGYQASSYTGSGMISIPSFDDDGNMSGPGGTMRSASMGSNLGGFGGGPGDTIGGSTMRNNSMGSSMGGFGGGPGDTIGPATSRNNFGGGPGDTIGPGTSRNNFGGGPGDTVGPRSNSMGSSMMGGFGGGPGDTISGKSMMGGFGGGPGDTIGAKSMRNNSMGSNIMGYGGGPGGTIGGSTMRNNSMNSISSSYGGGPGGIISIPSFDDDGNIVSTGGTITASSRNNSMSSSIHNNMGGIGNFQPSSSYGGGQGGGFSGGIGIISIPSFDDDGNIVSGGTQNARTSRNNSMTSNMAPSVHSVHSAHSNNNLATSRTNSRNNSMTNLSINNLPVNNSRNNSMNSMTNQGGLGPGIGPAGPGSRSTSQSRPIPAPIHPPPLGMISIPSFDDDGNILLDSPVTARPIPRPDFPRSVSPSHGMISMPTEEEMMAMALAKATARPASPNPGVAGVAGVGASIPRSLTPGPLTAIPPSTPVPAGGLENPTITRTRAGNITGSPDSFTSPASARSVSPNRPAVASSAPSSPPRTGLLGMNKPHHLSSKSVPTFAGSAGREREEPPPIPGIVRSADSAVSNGGYAAYAPGGPGEAITTAPAGQSMQRLNSLGGPGPLLGPGQNPHQKARSQDIGRSRTGKMARPSHLNLASAGSGAFIESTRLGSPRGLPGAGMAHAQAHGVALNGNGVGSNGNGVAGSMSAMSHMSRNNGVKQILAEFSFPQLAPLDTAMLAATSGEELAREMERIMAGLGDALEVMEVGLRMLSQERQGRGRGRRRRRNRRKKSEWENG</sequence>
<dbReference type="SMART" id="SM00220">
    <property type="entry name" value="S_TKc"/>
    <property type="match status" value="1"/>
</dbReference>
<keyword evidence="7 10" id="KW-0067">ATP-binding</keyword>
<evidence type="ECO:0000256" key="3">
    <source>
        <dbReference type="ARBA" id="ARBA00022527"/>
    </source>
</evidence>
<dbReference type="PROSITE" id="PS00107">
    <property type="entry name" value="PROTEIN_KINASE_ATP"/>
    <property type="match status" value="1"/>
</dbReference>
<feature type="binding site" evidence="10">
    <location>
        <position position="60"/>
    </location>
    <ligand>
        <name>ATP</name>
        <dbReference type="ChEBI" id="CHEBI:30616"/>
    </ligand>
</feature>
<dbReference type="InterPro" id="IPR000719">
    <property type="entry name" value="Prot_kinase_dom"/>
</dbReference>
<dbReference type="AlphaFoldDB" id="U4LS76"/>
<protein>
    <recommendedName>
        <fullName evidence="2">non-specific serine/threonine protein kinase</fullName>
        <ecNumber evidence="2">2.7.11.1</ecNumber>
    </recommendedName>
</protein>
<evidence type="ECO:0000256" key="9">
    <source>
        <dbReference type="ARBA" id="ARBA00048679"/>
    </source>
</evidence>
<keyword evidence="6 13" id="KW-0418">Kinase</keyword>
<feature type="region of interest" description="Disordered" evidence="11">
    <location>
        <begin position="1181"/>
        <end position="1207"/>
    </location>
</feature>
<dbReference type="InterPro" id="IPR001245">
    <property type="entry name" value="Ser-Thr/Tyr_kinase_cat_dom"/>
</dbReference>
<dbReference type="FunFam" id="1.10.510.10:FF:000499">
    <property type="entry name" value="Serine/threonine-protein kinase KIC1"/>
    <property type="match status" value="1"/>
</dbReference>
<evidence type="ECO:0000256" key="6">
    <source>
        <dbReference type="ARBA" id="ARBA00022777"/>
    </source>
</evidence>
<dbReference type="PRINTS" id="PR00109">
    <property type="entry name" value="TYRKINASE"/>
</dbReference>
<feature type="region of interest" description="Disordered" evidence="11">
    <location>
        <begin position="1021"/>
        <end position="1061"/>
    </location>
</feature>
<dbReference type="PROSITE" id="PS00108">
    <property type="entry name" value="PROTEIN_KINASE_ST"/>
    <property type="match status" value="1"/>
</dbReference>
<dbReference type="PANTHER" id="PTHR48012:SF21">
    <property type="entry name" value="PH DOMAIN-CONTAINING PROTEIN"/>
    <property type="match status" value="1"/>
</dbReference>
<evidence type="ECO:0000259" key="12">
    <source>
        <dbReference type="PROSITE" id="PS50011"/>
    </source>
</evidence>
<feature type="compositionally biased region" description="Acidic residues" evidence="11">
    <location>
        <begin position="401"/>
        <end position="410"/>
    </location>
</feature>
<organism evidence="13 14">
    <name type="scientific">Pyronema omphalodes (strain CBS 100304)</name>
    <name type="common">Pyronema confluens</name>
    <dbReference type="NCBI Taxonomy" id="1076935"/>
    <lineage>
        <taxon>Eukaryota</taxon>
        <taxon>Fungi</taxon>
        <taxon>Dikarya</taxon>
        <taxon>Ascomycota</taxon>
        <taxon>Pezizomycotina</taxon>
        <taxon>Pezizomycetes</taxon>
        <taxon>Pezizales</taxon>
        <taxon>Pyronemataceae</taxon>
        <taxon>Pyronema</taxon>
    </lineage>
</organism>
<dbReference type="STRING" id="1076935.U4LS76"/>
<feature type="compositionally biased region" description="Gly residues" evidence="11">
    <location>
        <begin position="772"/>
        <end position="782"/>
    </location>
</feature>
<dbReference type="Proteomes" id="UP000018144">
    <property type="component" value="Unassembled WGS sequence"/>
</dbReference>
<evidence type="ECO:0000256" key="8">
    <source>
        <dbReference type="ARBA" id="ARBA00047899"/>
    </source>
</evidence>
<dbReference type="eggNOG" id="KOG0201">
    <property type="taxonomic scope" value="Eukaryota"/>
</dbReference>
<evidence type="ECO:0000256" key="10">
    <source>
        <dbReference type="PROSITE-ProRule" id="PRU10141"/>
    </source>
</evidence>
<dbReference type="OrthoDB" id="248923at2759"/>
<dbReference type="GO" id="GO:0004674">
    <property type="term" value="F:protein serine/threonine kinase activity"/>
    <property type="evidence" value="ECO:0007669"/>
    <property type="project" value="UniProtKB-KW"/>
</dbReference>
<comment type="similarity">
    <text evidence="1">Belongs to the protein kinase superfamily. STE Ser/Thr protein kinase family. STE20 subfamily.</text>
</comment>
<gene>
    <name evidence="13" type="ORF">PCON_08268</name>
</gene>
<dbReference type="PROSITE" id="PS50011">
    <property type="entry name" value="PROTEIN_KINASE_DOM"/>
    <property type="match status" value="1"/>
</dbReference>
<evidence type="ECO:0000256" key="7">
    <source>
        <dbReference type="ARBA" id="ARBA00022840"/>
    </source>
</evidence>
<accession>U4LS76</accession>
<dbReference type="Gene3D" id="3.30.200.20">
    <property type="entry name" value="Phosphorylase Kinase, domain 1"/>
    <property type="match status" value="1"/>
</dbReference>
<evidence type="ECO:0000256" key="1">
    <source>
        <dbReference type="ARBA" id="ARBA00008874"/>
    </source>
</evidence>
<feature type="region of interest" description="Disordered" evidence="11">
    <location>
        <begin position="398"/>
        <end position="432"/>
    </location>
</feature>
<dbReference type="InterPro" id="IPR050629">
    <property type="entry name" value="STE20/SPS1-PAK"/>
</dbReference>
<keyword evidence="3" id="KW-0723">Serine/threonine-protein kinase</keyword>
<dbReference type="InterPro" id="IPR011009">
    <property type="entry name" value="Kinase-like_dom_sf"/>
</dbReference>
<dbReference type="PANTHER" id="PTHR48012">
    <property type="entry name" value="STERILE20-LIKE KINASE, ISOFORM B-RELATED"/>
    <property type="match status" value="1"/>
</dbReference>
<dbReference type="InterPro" id="IPR008271">
    <property type="entry name" value="Ser/Thr_kinase_AS"/>
</dbReference>
<dbReference type="EC" id="2.7.11.1" evidence="2"/>
<dbReference type="GO" id="GO:0005737">
    <property type="term" value="C:cytoplasm"/>
    <property type="evidence" value="ECO:0007669"/>
    <property type="project" value="TreeGrafter"/>
</dbReference>
<feature type="compositionally biased region" description="Polar residues" evidence="11">
    <location>
        <begin position="705"/>
        <end position="720"/>
    </location>
</feature>
<keyword evidence="5 10" id="KW-0547">Nucleotide-binding</keyword>
<comment type="catalytic activity">
    <reaction evidence="8">
        <text>L-threonyl-[protein] + ATP = O-phospho-L-threonyl-[protein] + ADP + H(+)</text>
        <dbReference type="Rhea" id="RHEA:46608"/>
        <dbReference type="Rhea" id="RHEA-COMP:11060"/>
        <dbReference type="Rhea" id="RHEA-COMP:11605"/>
        <dbReference type="ChEBI" id="CHEBI:15378"/>
        <dbReference type="ChEBI" id="CHEBI:30013"/>
        <dbReference type="ChEBI" id="CHEBI:30616"/>
        <dbReference type="ChEBI" id="CHEBI:61977"/>
        <dbReference type="ChEBI" id="CHEBI:456216"/>
        <dbReference type="EC" id="2.7.11.1"/>
    </reaction>
</comment>
<feature type="region of interest" description="Disordered" evidence="11">
    <location>
        <begin position="363"/>
        <end position="386"/>
    </location>
</feature>
<keyword evidence="4" id="KW-0808">Transferase</keyword>
<dbReference type="SUPFAM" id="SSF56112">
    <property type="entry name" value="Protein kinase-like (PK-like)"/>
    <property type="match status" value="1"/>
</dbReference>
<feature type="region of interest" description="Disordered" evidence="11">
    <location>
        <begin position="886"/>
        <end position="991"/>
    </location>
</feature>
<feature type="region of interest" description="Disordered" evidence="11">
    <location>
        <begin position="822"/>
        <end position="841"/>
    </location>
</feature>
<keyword evidence="14" id="KW-1185">Reference proteome</keyword>
<dbReference type="GO" id="GO:0005524">
    <property type="term" value="F:ATP binding"/>
    <property type="evidence" value="ECO:0007669"/>
    <property type="project" value="UniProtKB-UniRule"/>
</dbReference>
<comment type="catalytic activity">
    <reaction evidence="9">
        <text>L-seryl-[protein] + ATP = O-phospho-L-seryl-[protein] + ADP + H(+)</text>
        <dbReference type="Rhea" id="RHEA:17989"/>
        <dbReference type="Rhea" id="RHEA-COMP:9863"/>
        <dbReference type="Rhea" id="RHEA-COMP:11604"/>
        <dbReference type="ChEBI" id="CHEBI:15378"/>
        <dbReference type="ChEBI" id="CHEBI:29999"/>
        <dbReference type="ChEBI" id="CHEBI:30616"/>
        <dbReference type="ChEBI" id="CHEBI:83421"/>
        <dbReference type="ChEBI" id="CHEBI:456216"/>
        <dbReference type="EC" id="2.7.11.1"/>
    </reaction>
</comment>
<feature type="compositionally biased region" description="Low complexity" evidence="11">
    <location>
        <begin position="932"/>
        <end position="945"/>
    </location>
</feature>
<evidence type="ECO:0000256" key="5">
    <source>
        <dbReference type="ARBA" id="ARBA00022741"/>
    </source>
</evidence>
<feature type="compositionally biased region" description="Polar residues" evidence="11">
    <location>
        <begin position="907"/>
        <end position="931"/>
    </location>
</feature>